<evidence type="ECO:0000256" key="5">
    <source>
        <dbReference type="SAM" id="Coils"/>
    </source>
</evidence>
<organism evidence="6 7">
    <name type="scientific">Cryptolaemus montrouzieri</name>
    <dbReference type="NCBI Taxonomy" id="559131"/>
    <lineage>
        <taxon>Eukaryota</taxon>
        <taxon>Metazoa</taxon>
        <taxon>Ecdysozoa</taxon>
        <taxon>Arthropoda</taxon>
        <taxon>Hexapoda</taxon>
        <taxon>Insecta</taxon>
        <taxon>Pterygota</taxon>
        <taxon>Neoptera</taxon>
        <taxon>Endopterygota</taxon>
        <taxon>Coleoptera</taxon>
        <taxon>Polyphaga</taxon>
        <taxon>Cucujiformia</taxon>
        <taxon>Coccinelloidea</taxon>
        <taxon>Coccinellidae</taxon>
        <taxon>Scymninae</taxon>
        <taxon>Scymnini</taxon>
        <taxon>Cryptolaemus</taxon>
    </lineage>
</organism>
<comment type="caution">
    <text evidence="6">The sequence shown here is derived from an EMBL/GenBank/DDBJ whole genome shotgun (WGS) entry which is preliminary data.</text>
</comment>
<name>A0ABD2MWN6_9CUCU</name>
<reference evidence="6 7" key="1">
    <citation type="journal article" date="2021" name="BMC Biol.">
        <title>Horizontally acquired antibacterial genes associated with adaptive radiation of ladybird beetles.</title>
        <authorList>
            <person name="Li H.S."/>
            <person name="Tang X.F."/>
            <person name="Huang Y.H."/>
            <person name="Xu Z.Y."/>
            <person name="Chen M.L."/>
            <person name="Du X.Y."/>
            <person name="Qiu B.Y."/>
            <person name="Chen P.T."/>
            <person name="Zhang W."/>
            <person name="Slipinski A."/>
            <person name="Escalona H.E."/>
            <person name="Waterhouse R.M."/>
            <person name="Zwick A."/>
            <person name="Pang H."/>
        </authorList>
    </citation>
    <scope>NUCLEOTIDE SEQUENCE [LARGE SCALE GENOMIC DNA]</scope>
    <source>
        <strain evidence="6">SYSU2018</strain>
    </source>
</reference>
<dbReference type="Gene3D" id="1.20.58.60">
    <property type="match status" value="1"/>
</dbReference>
<sequence length="208" mass="24126">MSDEEVIRRRLLIDGDGTGDDRRLNVILKNLTKWVNTPDNSAIDNQIILDRILWQIGLCEFSVKRSQILTKTSAKQLEKYHQIQERFETEIAKTKDSIEESKSNLKQAKIWKQNHMMYDLLANTIVGHPARKETNEMLANLQSELQKLKEQSKSLEQKLDLRRKQFHVLVTSANQLRVMLEEANNEESNTNISLIDITNSPEPEPMSE</sequence>
<evidence type="ECO:0000256" key="4">
    <source>
        <dbReference type="ARBA" id="ARBA00023242"/>
    </source>
</evidence>
<dbReference type="GO" id="GO:0005634">
    <property type="term" value="C:nucleus"/>
    <property type="evidence" value="ECO:0007669"/>
    <property type="project" value="UniProtKB-SubCell"/>
</dbReference>
<evidence type="ECO:0008006" key="8">
    <source>
        <dbReference type="Google" id="ProtNLM"/>
    </source>
</evidence>
<dbReference type="InterPro" id="IPR008501">
    <property type="entry name" value="THOC7/Mft1"/>
</dbReference>
<dbReference type="PANTHER" id="PTHR23405">
    <property type="entry name" value="MAINTENANCE OF KILLER 16 MAK16 PROTEIN-RELATED"/>
    <property type="match status" value="1"/>
</dbReference>
<dbReference type="AlphaFoldDB" id="A0ABD2MWN6"/>
<keyword evidence="3 5" id="KW-0175">Coiled coil</keyword>
<feature type="coiled-coil region" evidence="5">
    <location>
        <begin position="131"/>
        <end position="165"/>
    </location>
</feature>
<dbReference type="EMBL" id="JABFTP020000042">
    <property type="protein sequence ID" value="KAL3270577.1"/>
    <property type="molecule type" value="Genomic_DNA"/>
</dbReference>
<evidence type="ECO:0000313" key="6">
    <source>
        <dbReference type="EMBL" id="KAL3270577.1"/>
    </source>
</evidence>
<dbReference type="Proteomes" id="UP001516400">
    <property type="component" value="Unassembled WGS sequence"/>
</dbReference>
<evidence type="ECO:0000313" key="7">
    <source>
        <dbReference type="Proteomes" id="UP001516400"/>
    </source>
</evidence>
<evidence type="ECO:0000256" key="1">
    <source>
        <dbReference type="ARBA" id="ARBA00004123"/>
    </source>
</evidence>
<keyword evidence="4" id="KW-0539">Nucleus</keyword>
<protein>
    <recommendedName>
        <fullName evidence="8">THO complex subunit 7 homolog</fullName>
    </recommendedName>
</protein>
<accession>A0ABD2MWN6</accession>
<evidence type="ECO:0000256" key="2">
    <source>
        <dbReference type="ARBA" id="ARBA00006482"/>
    </source>
</evidence>
<evidence type="ECO:0000256" key="3">
    <source>
        <dbReference type="ARBA" id="ARBA00023054"/>
    </source>
</evidence>
<dbReference type="Pfam" id="PF05615">
    <property type="entry name" value="THOC7"/>
    <property type="match status" value="1"/>
</dbReference>
<dbReference type="PANTHER" id="PTHR23405:SF5">
    <property type="entry name" value="THO COMPLEX SUBUNIT 7 HOMOLOG"/>
    <property type="match status" value="1"/>
</dbReference>
<comment type="similarity">
    <text evidence="2">Belongs to the THOC7 family.</text>
</comment>
<keyword evidence="7" id="KW-1185">Reference proteome</keyword>
<comment type="subcellular location">
    <subcellularLocation>
        <location evidence="1">Nucleus</location>
    </subcellularLocation>
</comment>
<gene>
    <name evidence="6" type="ORF">HHI36_021114</name>
</gene>
<proteinExistence type="inferred from homology"/>